<feature type="compositionally biased region" description="Low complexity" evidence="2">
    <location>
        <begin position="854"/>
        <end position="877"/>
    </location>
</feature>
<sequence>MDIFARLTKKIATPKKEKPTSAMRLAKFEKAWDYIHNTYFLQDKRVDSKVSHTIIPQHLKAMVDMLVEEEHQPEANDNYTGVCLEYFLRKNVLASLVHLSEADCPVGLLGETIRTISSLVELLDVRFLVHKNVHTPLLSLLRLAMASPQHSNKYQEDLVDLTYLLCAKIHEYPEILHIFFLDRSWLSPVVGSGGVTPSTASSPSRSADPPVTVTSKEYEFLLFTYLLQFVHMEGKAGDYARTGLGFLIELTGDKDLSDYILQSSGLSTILSASMGALYSQLPRRLLVMFEEDLPATGGAAAVRVPAVATTAGLTAAAAGDIHSGVGPTGTAPDTSTLVGRTSLSEEDELREEPTDAMESSTSPEFHQVMTSFIKLAEFYQDVLYRCPNITLHRSLVRNFRTHFLETVLYPSIMESSDTDGTAVAVMSYIELLLQALQPGELTDTLLRFLLDAEDEPASPAPASETAIPATAVPSVQSDADVAAEKPAAVAFNLKDLICTNLQSSSRTAVVAALKLWTTMLTFQCAFTPNLLDTQPARRPLASATTWPSGSPGQAGGPKSLAPPPVGLAAVLSHRYDMESYTHLLRLIDGTPAPTPILGYETYLADTEAAWEDHVVYHGTFEHVHQMERARAMLAAGIEQPLPPPPRSRRYGSRHDGIASDGGDQSTMTGATDFGSAPGPARPCCTPYRLNASDPALRALFNLLARFFAHPVDVNLALTGAVAALAACPFRELEGLFTFEAVPAPAPSANANATTAGPRSSPAAHAPLLGDRRPWSLPPGATSPPSIFSILLALAQRVQAFRESMTDFEDRLRRTRTSLALGTSTAMTTPYSAKPTAQTSVLNTPGATADNAGRSALLPSPTAPATTLSLTSSSIPSLQPGRAGSATSPDARSGGSSSPATAASTLAGGAEKTASAGKVAYATLCENVLILEESIKEMLAIIQVRRSVATPEVETVALRPSGPLGV</sequence>
<comment type="similarity">
    <text evidence="1">Belongs to the FHIP family.</text>
</comment>
<dbReference type="Pfam" id="PF19314">
    <property type="entry name" value="DUF5917"/>
    <property type="match status" value="1"/>
</dbReference>
<accession>A0A9W8A7V4</accession>
<evidence type="ECO:0000259" key="3">
    <source>
        <dbReference type="Pfam" id="PF19314"/>
    </source>
</evidence>
<feature type="region of interest" description="Disordered" evidence="2">
    <location>
        <begin position="818"/>
        <end position="903"/>
    </location>
</feature>
<dbReference type="PANTHER" id="PTHR21705">
    <property type="entry name" value="RAI16 PROTEIN-RELATED"/>
    <property type="match status" value="1"/>
</dbReference>
<dbReference type="AlphaFoldDB" id="A0A9W8A7V4"/>
<feature type="compositionally biased region" description="Polar residues" evidence="2">
    <location>
        <begin position="542"/>
        <end position="551"/>
    </location>
</feature>
<protein>
    <recommendedName>
        <fullName evidence="3">FHF complex subunit HOOK-interacting protein C-terminal domain-containing protein</fullName>
    </recommendedName>
</protein>
<dbReference type="Pfam" id="PF10257">
    <property type="entry name" value="RAI16-like"/>
    <property type="match status" value="1"/>
</dbReference>
<gene>
    <name evidence="4" type="ORF">IWQ60_007280</name>
</gene>
<dbReference type="InterPro" id="IPR045669">
    <property type="entry name" value="FHIP_C"/>
</dbReference>
<evidence type="ECO:0000256" key="1">
    <source>
        <dbReference type="ARBA" id="ARBA00024336"/>
    </source>
</evidence>
<feature type="region of interest" description="Disordered" evidence="2">
    <location>
        <begin position="540"/>
        <end position="561"/>
    </location>
</feature>
<comment type="caution">
    <text evidence="4">The sequence shown here is derived from an EMBL/GenBank/DDBJ whole genome shotgun (WGS) entry which is preliminary data.</text>
</comment>
<dbReference type="EMBL" id="JANBPT010000477">
    <property type="protein sequence ID" value="KAJ1919284.1"/>
    <property type="molecule type" value="Genomic_DNA"/>
</dbReference>
<evidence type="ECO:0000313" key="5">
    <source>
        <dbReference type="Proteomes" id="UP001150569"/>
    </source>
</evidence>
<feature type="compositionally biased region" description="Low complexity" evidence="2">
    <location>
        <begin position="748"/>
        <end position="757"/>
    </location>
</feature>
<dbReference type="InterPro" id="IPR019384">
    <property type="entry name" value="FHIP"/>
</dbReference>
<feature type="compositionally biased region" description="Polar residues" evidence="2">
    <location>
        <begin position="331"/>
        <end position="342"/>
    </location>
</feature>
<evidence type="ECO:0000313" key="4">
    <source>
        <dbReference type="EMBL" id="KAJ1919284.1"/>
    </source>
</evidence>
<reference evidence="4" key="1">
    <citation type="submission" date="2022-07" db="EMBL/GenBank/DDBJ databases">
        <title>Phylogenomic reconstructions and comparative analyses of Kickxellomycotina fungi.</title>
        <authorList>
            <person name="Reynolds N.K."/>
            <person name="Stajich J.E."/>
            <person name="Barry K."/>
            <person name="Grigoriev I.V."/>
            <person name="Crous P."/>
            <person name="Smith M.E."/>
        </authorList>
    </citation>
    <scope>NUCLEOTIDE SEQUENCE</scope>
    <source>
        <strain evidence="4">RSA 861</strain>
    </source>
</reference>
<evidence type="ECO:0000256" key="2">
    <source>
        <dbReference type="SAM" id="MobiDB-lite"/>
    </source>
</evidence>
<feature type="region of interest" description="Disordered" evidence="2">
    <location>
        <begin position="324"/>
        <end position="362"/>
    </location>
</feature>
<dbReference type="PANTHER" id="PTHR21705:SF11">
    <property type="entry name" value="FHIP FAMILY PROTEIN CG3558"/>
    <property type="match status" value="1"/>
</dbReference>
<feature type="compositionally biased region" description="Polar residues" evidence="2">
    <location>
        <begin position="818"/>
        <end position="845"/>
    </location>
</feature>
<feature type="compositionally biased region" description="Low complexity" evidence="2">
    <location>
        <begin position="892"/>
        <end position="903"/>
    </location>
</feature>
<dbReference type="OrthoDB" id="5350595at2759"/>
<dbReference type="Proteomes" id="UP001150569">
    <property type="component" value="Unassembled WGS sequence"/>
</dbReference>
<keyword evidence="5" id="KW-1185">Reference proteome</keyword>
<organism evidence="4 5">
    <name type="scientific">Tieghemiomyces parasiticus</name>
    <dbReference type="NCBI Taxonomy" id="78921"/>
    <lineage>
        <taxon>Eukaryota</taxon>
        <taxon>Fungi</taxon>
        <taxon>Fungi incertae sedis</taxon>
        <taxon>Zoopagomycota</taxon>
        <taxon>Kickxellomycotina</taxon>
        <taxon>Dimargaritomycetes</taxon>
        <taxon>Dimargaritales</taxon>
        <taxon>Dimargaritaceae</taxon>
        <taxon>Tieghemiomyces</taxon>
    </lineage>
</organism>
<feature type="region of interest" description="Disordered" evidence="2">
    <location>
        <begin position="748"/>
        <end position="775"/>
    </location>
</feature>
<feature type="domain" description="FHF complex subunit HOOK-interacting protein C-terminal" evidence="3">
    <location>
        <begin position="693"/>
        <end position="737"/>
    </location>
</feature>
<proteinExistence type="inferred from homology"/>
<name>A0A9W8A7V4_9FUNG</name>